<dbReference type="Pfam" id="PF04144">
    <property type="entry name" value="SCAMP"/>
    <property type="match status" value="1"/>
</dbReference>
<dbReference type="InterPro" id="IPR007273">
    <property type="entry name" value="SCAMP"/>
</dbReference>
<dbReference type="OrthoDB" id="242866at2759"/>
<dbReference type="Proteomes" id="UP000319731">
    <property type="component" value="Unassembled WGS sequence"/>
</dbReference>
<evidence type="ECO:0000313" key="7">
    <source>
        <dbReference type="EMBL" id="TPX37646.1"/>
    </source>
</evidence>
<dbReference type="EMBL" id="QEAO01000002">
    <property type="protein sequence ID" value="TPX37646.1"/>
    <property type="molecule type" value="Genomic_DNA"/>
</dbReference>
<feature type="transmembrane region" description="Helical" evidence="6">
    <location>
        <begin position="175"/>
        <end position="208"/>
    </location>
</feature>
<sequence>MSNPFLAPEERTNVWGHAASTERPVSGAFVQPERPTNAYNNAGSNERELQERERILAAREKAVTERERKAEEAGFKPPNWPKFRPIVYHDIEKDMPTPAAKALMKQAFSLWHIGAASYVMNFIAAFSLLVTKADGASQTFGLSLMIMLIGIPVSFNFWYMALYNGVKRDRSINFFLFFVNFGFHLAAAILLSIGISGWGGAGLIYALAQFSNNIGSAVLCVIAFVVFAVEILYGLWFLKNASFYYRNQGMTLAKAQEEGIQAAARSKVGQDFAMAGVKAAATNSTR</sequence>
<protein>
    <recommendedName>
        <fullName evidence="9">Secretory carrier membrane protein</fullName>
    </recommendedName>
</protein>
<comment type="subcellular location">
    <subcellularLocation>
        <location evidence="1">Membrane</location>
        <topology evidence="1">Multi-pass membrane protein</topology>
    </subcellularLocation>
</comment>
<dbReference type="GO" id="GO:0032588">
    <property type="term" value="C:trans-Golgi network membrane"/>
    <property type="evidence" value="ECO:0007669"/>
    <property type="project" value="TreeGrafter"/>
</dbReference>
<evidence type="ECO:0000256" key="6">
    <source>
        <dbReference type="SAM" id="Phobius"/>
    </source>
</evidence>
<dbReference type="GeneID" id="42002005"/>
<evidence type="ECO:0000313" key="8">
    <source>
        <dbReference type="Proteomes" id="UP000319731"/>
    </source>
</evidence>
<evidence type="ECO:0000256" key="5">
    <source>
        <dbReference type="SAM" id="MobiDB-lite"/>
    </source>
</evidence>
<keyword evidence="2 6" id="KW-0812">Transmembrane</keyword>
<dbReference type="GO" id="GO:0015031">
    <property type="term" value="P:protein transport"/>
    <property type="evidence" value="ECO:0007669"/>
    <property type="project" value="InterPro"/>
</dbReference>
<keyword evidence="8" id="KW-1185">Reference proteome</keyword>
<feature type="transmembrane region" description="Helical" evidence="6">
    <location>
        <begin position="142"/>
        <end position="163"/>
    </location>
</feature>
<name>A0A507CHQ8_9FUNG</name>
<evidence type="ECO:0000256" key="3">
    <source>
        <dbReference type="ARBA" id="ARBA00022989"/>
    </source>
</evidence>
<evidence type="ECO:0000256" key="4">
    <source>
        <dbReference type="ARBA" id="ARBA00023136"/>
    </source>
</evidence>
<proteinExistence type="predicted"/>
<organism evidence="7 8">
    <name type="scientific">Synchytrium microbalum</name>
    <dbReference type="NCBI Taxonomy" id="1806994"/>
    <lineage>
        <taxon>Eukaryota</taxon>
        <taxon>Fungi</taxon>
        <taxon>Fungi incertae sedis</taxon>
        <taxon>Chytridiomycota</taxon>
        <taxon>Chytridiomycota incertae sedis</taxon>
        <taxon>Chytridiomycetes</taxon>
        <taxon>Synchytriales</taxon>
        <taxon>Synchytriaceae</taxon>
        <taxon>Synchytrium</taxon>
    </lineage>
</organism>
<dbReference type="RefSeq" id="XP_031027557.1">
    <property type="nucleotide sequence ID" value="XM_031166708.1"/>
</dbReference>
<gene>
    <name evidence="7" type="ORF">SmJEL517_g00779</name>
</gene>
<dbReference type="AlphaFoldDB" id="A0A507CHQ8"/>
<keyword evidence="3 6" id="KW-1133">Transmembrane helix</keyword>
<evidence type="ECO:0000256" key="1">
    <source>
        <dbReference type="ARBA" id="ARBA00004141"/>
    </source>
</evidence>
<reference evidence="7 8" key="1">
    <citation type="journal article" date="2019" name="Sci. Rep.">
        <title>Comparative genomics of chytrid fungi reveal insights into the obligate biotrophic and pathogenic lifestyle of Synchytrium endobioticum.</title>
        <authorList>
            <person name="van de Vossenberg B.T.L.H."/>
            <person name="Warris S."/>
            <person name="Nguyen H.D.T."/>
            <person name="van Gent-Pelzer M.P.E."/>
            <person name="Joly D.L."/>
            <person name="van de Geest H.C."/>
            <person name="Bonants P.J.M."/>
            <person name="Smith D.S."/>
            <person name="Levesque C.A."/>
            <person name="van der Lee T.A.J."/>
        </authorList>
    </citation>
    <scope>NUCLEOTIDE SEQUENCE [LARGE SCALE GENOMIC DNA]</scope>
    <source>
        <strain evidence="7 8">JEL517</strain>
    </source>
</reference>
<dbReference type="PANTHER" id="PTHR10687">
    <property type="entry name" value="SECRETORY CARRIER-ASSOCIATED MEMBRANE PROTEIN SCAMP"/>
    <property type="match status" value="1"/>
</dbReference>
<comment type="caution">
    <text evidence="7">The sequence shown here is derived from an EMBL/GenBank/DDBJ whole genome shotgun (WGS) entry which is preliminary data.</text>
</comment>
<feature type="region of interest" description="Disordered" evidence="5">
    <location>
        <begin position="1"/>
        <end position="49"/>
    </location>
</feature>
<dbReference type="GO" id="GO:0055038">
    <property type="term" value="C:recycling endosome membrane"/>
    <property type="evidence" value="ECO:0007669"/>
    <property type="project" value="TreeGrafter"/>
</dbReference>
<feature type="transmembrane region" description="Helical" evidence="6">
    <location>
        <begin position="214"/>
        <end position="238"/>
    </location>
</feature>
<evidence type="ECO:0000256" key="2">
    <source>
        <dbReference type="ARBA" id="ARBA00022692"/>
    </source>
</evidence>
<accession>A0A507CHQ8</accession>
<keyword evidence="4 6" id="KW-0472">Membrane</keyword>
<feature type="transmembrane region" description="Helical" evidence="6">
    <location>
        <begin position="110"/>
        <end position="130"/>
    </location>
</feature>
<dbReference type="PANTHER" id="PTHR10687:SF2">
    <property type="entry name" value="SECRETORY CARRIER-ASSOCIATED MEMBRANE PROTEIN"/>
    <property type="match status" value="1"/>
</dbReference>
<evidence type="ECO:0008006" key="9">
    <source>
        <dbReference type="Google" id="ProtNLM"/>
    </source>
</evidence>